<protein>
    <submittedName>
        <fullName evidence="3">Uncharacterized protein</fullName>
    </submittedName>
</protein>
<dbReference type="AlphaFoldDB" id="A0A4Y1ZJH3"/>
<keyword evidence="4" id="KW-1185">Reference proteome</keyword>
<evidence type="ECO:0000313" key="2">
    <source>
        <dbReference type="EMBL" id="GBL53683.1"/>
    </source>
</evidence>
<proteinExistence type="predicted"/>
<comment type="caution">
    <text evidence="3">The sequence shown here is derived from an EMBL/GenBank/DDBJ whole genome shotgun (WGS) entry which is preliminary data.</text>
</comment>
<dbReference type="EMBL" id="BGPR01225623">
    <property type="protein sequence ID" value="GBL53683.1"/>
    <property type="molecule type" value="Genomic_DNA"/>
</dbReference>
<dbReference type="EMBL" id="BGPR01225590">
    <property type="protein sequence ID" value="GBL53524.1"/>
    <property type="molecule type" value="Genomic_DNA"/>
</dbReference>
<organism evidence="3 4">
    <name type="scientific">Araneus ventricosus</name>
    <name type="common">Orbweaver spider</name>
    <name type="synonym">Epeira ventricosa</name>
    <dbReference type="NCBI Taxonomy" id="182803"/>
    <lineage>
        <taxon>Eukaryota</taxon>
        <taxon>Metazoa</taxon>
        <taxon>Ecdysozoa</taxon>
        <taxon>Arthropoda</taxon>
        <taxon>Chelicerata</taxon>
        <taxon>Arachnida</taxon>
        <taxon>Araneae</taxon>
        <taxon>Araneomorphae</taxon>
        <taxon>Entelegynae</taxon>
        <taxon>Araneoidea</taxon>
        <taxon>Araneidae</taxon>
        <taxon>Araneus</taxon>
    </lineage>
</organism>
<feature type="non-terminal residue" evidence="3">
    <location>
        <position position="1"/>
    </location>
</feature>
<dbReference type="EMBL" id="BGPR01225624">
    <property type="protein sequence ID" value="GBL53690.1"/>
    <property type="molecule type" value="Genomic_DNA"/>
</dbReference>
<reference evidence="3 4" key="1">
    <citation type="journal article" date="2019" name="Sci. Rep.">
        <title>Orb-weaving spider Araneus ventricosus genome elucidates the spidroin gene catalogue.</title>
        <authorList>
            <person name="Kono N."/>
            <person name="Nakamura H."/>
            <person name="Ohtoshi R."/>
            <person name="Moran D.A.P."/>
            <person name="Shinohara A."/>
            <person name="Yoshida Y."/>
            <person name="Fujiwara M."/>
            <person name="Mori M."/>
            <person name="Tomita M."/>
            <person name="Arakawa K."/>
        </authorList>
    </citation>
    <scope>NUCLEOTIDE SEQUENCE [LARGE SCALE GENOMIC DNA]</scope>
</reference>
<evidence type="ECO:0000313" key="4">
    <source>
        <dbReference type="Proteomes" id="UP000499080"/>
    </source>
</evidence>
<accession>A0A4Y1ZJH3</accession>
<dbReference type="OrthoDB" id="9909311at2759"/>
<gene>
    <name evidence="2" type="ORF">AVEN_204784_1</name>
    <name evidence="3" type="ORF">AVEN_205351_1</name>
    <name evidence="1" type="ORF">AVEN_45063_1</name>
</gene>
<sequence length="75" mass="8714">YVNSDRQIMTSKLFTIDELVEEKLAGANLKDDEAISPFFKGAMDSTEKFRTYFFGQKNSENESMNLIHNYELNTH</sequence>
<name>A0A4Y1ZJH3_ARAVE</name>
<evidence type="ECO:0000313" key="1">
    <source>
        <dbReference type="EMBL" id="GBL53524.1"/>
    </source>
</evidence>
<evidence type="ECO:0000313" key="3">
    <source>
        <dbReference type="EMBL" id="GBL53690.1"/>
    </source>
</evidence>
<dbReference type="Proteomes" id="UP000499080">
    <property type="component" value="Unassembled WGS sequence"/>
</dbReference>